<dbReference type="Pfam" id="PF02283">
    <property type="entry name" value="CobU"/>
    <property type="match status" value="1"/>
</dbReference>
<protein>
    <submittedName>
        <fullName evidence="1">Bifunctional adenosylcobinamide kinase/adenosylcobinamide-phosphate guanylyltransferase</fullName>
    </submittedName>
</protein>
<dbReference type="EMBL" id="JAJEQF010000014">
    <property type="protein sequence ID" value="MCC2167493.1"/>
    <property type="molecule type" value="Genomic_DNA"/>
</dbReference>
<dbReference type="Proteomes" id="UP001199355">
    <property type="component" value="Unassembled WGS sequence"/>
</dbReference>
<dbReference type="GO" id="GO:0000166">
    <property type="term" value="F:nucleotide binding"/>
    <property type="evidence" value="ECO:0007669"/>
    <property type="project" value="InterPro"/>
</dbReference>
<sequence length="117" mass="13070">MIYIFGPYAAGKREYVRETFGYTEADFSTKAEDSCRVLYDAQQLASKVGNRPEELEKLAEQLCRKEVVIATETGCGVVPIDAAEREAREAAGRLSILLAKRAQKVIRVWCGLPESLR</sequence>
<reference evidence="1 2" key="1">
    <citation type="submission" date="2021-10" db="EMBL/GenBank/DDBJ databases">
        <title>Anaerobic single-cell dispensing facilitates the cultivation of human gut bacteria.</title>
        <authorList>
            <person name="Afrizal A."/>
        </authorList>
    </citation>
    <scope>NUCLEOTIDE SEQUENCE [LARGE SCALE GENOMIC DNA]</scope>
    <source>
        <strain evidence="1 2">CLA-AA-H244</strain>
    </source>
</reference>
<comment type="caution">
    <text evidence="1">The sequence shown here is derived from an EMBL/GenBank/DDBJ whole genome shotgun (WGS) entry which is preliminary data.</text>
</comment>
<dbReference type="GO" id="GO:0016779">
    <property type="term" value="F:nucleotidyltransferase activity"/>
    <property type="evidence" value="ECO:0007669"/>
    <property type="project" value="UniProtKB-KW"/>
</dbReference>
<proteinExistence type="predicted"/>
<keyword evidence="1" id="KW-0808">Transferase</keyword>
<gene>
    <name evidence="1" type="ORF">LKD45_07245</name>
</gene>
<dbReference type="GO" id="GO:0043752">
    <property type="term" value="F:adenosylcobinamide kinase activity"/>
    <property type="evidence" value="ECO:0007669"/>
    <property type="project" value="InterPro"/>
</dbReference>
<dbReference type="RefSeq" id="WP_262585620.1">
    <property type="nucleotide sequence ID" value="NZ_JAJEQF010000014.1"/>
</dbReference>
<keyword evidence="1" id="KW-0418">Kinase</keyword>
<evidence type="ECO:0000313" key="1">
    <source>
        <dbReference type="EMBL" id="MCC2167493.1"/>
    </source>
</evidence>
<accession>A0AAE3DNF4</accession>
<dbReference type="InterPro" id="IPR003203">
    <property type="entry name" value="CobU/CobP"/>
</dbReference>
<dbReference type="Gene3D" id="3.40.50.300">
    <property type="entry name" value="P-loop containing nucleotide triphosphate hydrolases"/>
    <property type="match status" value="1"/>
</dbReference>
<dbReference type="AlphaFoldDB" id="A0AAE3DNF4"/>
<dbReference type="InterPro" id="IPR027417">
    <property type="entry name" value="P-loop_NTPase"/>
</dbReference>
<dbReference type="SUPFAM" id="SSF52540">
    <property type="entry name" value="P-loop containing nucleoside triphosphate hydrolases"/>
    <property type="match status" value="1"/>
</dbReference>
<dbReference type="GO" id="GO:0009236">
    <property type="term" value="P:cobalamin biosynthetic process"/>
    <property type="evidence" value="ECO:0007669"/>
    <property type="project" value="InterPro"/>
</dbReference>
<keyword evidence="1" id="KW-0548">Nucleotidyltransferase</keyword>
<organism evidence="1 2">
    <name type="scientific">Gallintestinimicrobium propionicum</name>
    <dbReference type="NCBI Taxonomy" id="2981770"/>
    <lineage>
        <taxon>Bacteria</taxon>
        <taxon>Bacillati</taxon>
        <taxon>Bacillota</taxon>
        <taxon>Clostridia</taxon>
        <taxon>Lachnospirales</taxon>
        <taxon>Lachnospiraceae</taxon>
        <taxon>Gallintestinimicrobium</taxon>
    </lineage>
</organism>
<keyword evidence="2" id="KW-1185">Reference proteome</keyword>
<evidence type="ECO:0000313" key="2">
    <source>
        <dbReference type="Proteomes" id="UP001199355"/>
    </source>
</evidence>
<name>A0AAE3DNF4_9FIRM</name>